<keyword evidence="2" id="KW-1185">Reference proteome</keyword>
<gene>
    <name evidence="1" type="ORF">SAMN05421879_10119</name>
</gene>
<proteinExistence type="predicted"/>
<evidence type="ECO:0000313" key="2">
    <source>
        <dbReference type="Proteomes" id="UP000219688"/>
    </source>
</evidence>
<name>A0A285VAI3_9MICO</name>
<sequence length="68" mass="7413">MRRLNVIEDPLIRRILAVHLDCGSGTGACDGMEAEGVPLSERNGWGCETTELIAQHYGVDFPEGPEDD</sequence>
<reference evidence="2" key="1">
    <citation type="submission" date="2017-08" db="EMBL/GenBank/DDBJ databases">
        <authorList>
            <person name="Varghese N."/>
            <person name="Submissions S."/>
        </authorList>
    </citation>
    <scope>NUCLEOTIDE SEQUENCE [LARGE SCALE GENOMIC DNA]</scope>
    <source>
        <strain evidence="2">USBA17B2</strain>
    </source>
</reference>
<evidence type="ECO:0000313" key="1">
    <source>
        <dbReference type="EMBL" id="SOC51089.1"/>
    </source>
</evidence>
<accession>A0A285VAI3</accession>
<organism evidence="1 2">
    <name type="scientific">Ornithinimicrobium cerasi</name>
    <dbReference type="NCBI Taxonomy" id="2248773"/>
    <lineage>
        <taxon>Bacteria</taxon>
        <taxon>Bacillati</taxon>
        <taxon>Actinomycetota</taxon>
        <taxon>Actinomycetes</taxon>
        <taxon>Micrococcales</taxon>
        <taxon>Ornithinimicrobiaceae</taxon>
        <taxon>Ornithinimicrobium</taxon>
    </lineage>
</organism>
<dbReference type="AlphaFoldDB" id="A0A285VAI3"/>
<dbReference type="Proteomes" id="UP000219688">
    <property type="component" value="Unassembled WGS sequence"/>
</dbReference>
<dbReference type="EMBL" id="OBQK01000001">
    <property type="protein sequence ID" value="SOC51089.1"/>
    <property type="molecule type" value="Genomic_DNA"/>
</dbReference>
<protein>
    <submittedName>
        <fullName evidence="1">Uncharacterized protein</fullName>
    </submittedName>
</protein>